<dbReference type="OrthoDB" id="2507171at2759"/>
<dbReference type="AlphaFoldDB" id="A0A9Q3F538"/>
<name>A0A9Q3F538_9BASI</name>
<dbReference type="EMBL" id="AVOT02036378">
    <property type="protein sequence ID" value="MBW0530870.1"/>
    <property type="molecule type" value="Genomic_DNA"/>
</dbReference>
<reference evidence="1" key="1">
    <citation type="submission" date="2021-03" db="EMBL/GenBank/DDBJ databases">
        <title>Draft genome sequence of rust myrtle Austropuccinia psidii MF-1, a brazilian biotype.</title>
        <authorList>
            <person name="Quecine M.C."/>
            <person name="Pachon D.M.R."/>
            <person name="Bonatelli M.L."/>
            <person name="Correr F.H."/>
            <person name="Franceschini L.M."/>
            <person name="Leite T.F."/>
            <person name="Margarido G.R.A."/>
            <person name="Almeida C.A."/>
            <person name="Ferrarezi J.A."/>
            <person name="Labate C.A."/>
        </authorList>
    </citation>
    <scope>NUCLEOTIDE SEQUENCE</scope>
    <source>
        <strain evidence="1">MF-1</strain>
    </source>
</reference>
<comment type="caution">
    <text evidence="1">The sequence shown here is derived from an EMBL/GenBank/DDBJ whole genome shotgun (WGS) entry which is preliminary data.</text>
</comment>
<accession>A0A9Q3F538</accession>
<evidence type="ECO:0000313" key="1">
    <source>
        <dbReference type="EMBL" id="MBW0530870.1"/>
    </source>
</evidence>
<organism evidence="1 2">
    <name type="scientific">Austropuccinia psidii MF-1</name>
    <dbReference type="NCBI Taxonomy" id="1389203"/>
    <lineage>
        <taxon>Eukaryota</taxon>
        <taxon>Fungi</taxon>
        <taxon>Dikarya</taxon>
        <taxon>Basidiomycota</taxon>
        <taxon>Pucciniomycotina</taxon>
        <taxon>Pucciniomycetes</taxon>
        <taxon>Pucciniales</taxon>
        <taxon>Sphaerophragmiaceae</taxon>
        <taxon>Austropuccinia</taxon>
    </lineage>
</organism>
<gene>
    <name evidence="1" type="ORF">O181_070585</name>
</gene>
<sequence length="111" mass="12887">MLRWKISIQEYRSNMTIVHEAGNIHKNSDGLSRWELPNTPDNTAYVSANAEPQIPIEGINLTDVGKEFFEEVRGSYKEDKNCRILTSLLYKDFKDTALDNSLDYIWKITFI</sequence>
<dbReference type="Proteomes" id="UP000765509">
    <property type="component" value="Unassembled WGS sequence"/>
</dbReference>
<proteinExistence type="predicted"/>
<keyword evidence="2" id="KW-1185">Reference proteome</keyword>
<evidence type="ECO:0000313" key="2">
    <source>
        <dbReference type="Proteomes" id="UP000765509"/>
    </source>
</evidence>
<protein>
    <submittedName>
        <fullName evidence="1">Uncharacterized protein</fullName>
    </submittedName>
</protein>